<dbReference type="InterPro" id="IPR003675">
    <property type="entry name" value="Rce1/LyrA-like_dom"/>
</dbReference>
<evidence type="ECO:0000259" key="1">
    <source>
        <dbReference type="Pfam" id="PF02517"/>
    </source>
</evidence>
<organism evidence="2">
    <name type="scientific">Craspedostauros australis</name>
    <dbReference type="NCBI Taxonomy" id="1486917"/>
    <lineage>
        <taxon>Eukaryota</taxon>
        <taxon>Sar</taxon>
        <taxon>Stramenopiles</taxon>
        <taxon>Ochrophyta</taxon>
        <taxon>Bacillariophyta</taxon>
        <taxon>Bacillariophyceae</taxon>
        <taxon>Bacillariophycidae</taxon>
        <taxon>Naviculales</taxon>
        <taxon>Naviculaceae</taxon>
        <taxon>Craspedostauros</taxon>
    </lineage>
</organism>
<reference evidence="2" key="1">
    <citation type="submission" date="2021-01" db="EMBL/GenBank/DDBJ databases">
        <authorList>
            <person name="Corre E."/>
            <person name="Pelletier E."/>
            <person name="Niang G."/>
            <person name="Scheremetjew M."/>
            <person name="Finn R."/>
            <person name="Kale V."/>
            <person name="Holt S."/>
            <person name="Cochrane G."/>
            <person name="Meng A."/>
            <person name="Brown T."/>
            <person name="Cohen L."/>
        </authorList>
    </citation>
    <scope>NUCLEOTIDE SEQUENCE</scope>
    <source>
        <strain evidence="2">CCMP3328</strain>
    </source>
</reference>
<dbReference type="AlphaFoldDB" id="A0A7R9ZN51"/>
<dbReference type="GO" id="GO:0004175">
    <property type="term" value="F:endopeptidase activity"/>
    <property type="evidence" value="ECO:0007669"/>
    <property type="project" value="UniProtKB-ARBA"/>
</dbReference>
<name>A0A7R9ZN51_9STRA</name>
<protein>
    <recommendedName>
        <fullName evidence="1">CAAX prenyl protease 2/Lysostaphin resistance protein A-like domain-containing protein</fullName>
    </recommendedName>
</protein>
<proteinExistence type="predicted"/>
<feature type="domain" description="CAAX prenyl protease 2/Lysostaphin resistance protein A-like" evidence="1">
    <location>
        <begin position="19"/>
        <end position="104"/>
    </location>
</feature>
<gene>
    <name evidence="2" type="ORF">CAUS1442_LOCUS7223</name>
</gene>
<dbReference type="GO" id="GO:0080120">
    <property type="term" value="P:CAAX-box protein maturation"/>
    <property type="evidence" value="ECO:0007669"/>
    <property type="project" value="UniProtKB-ARBA"/>
</dbReference>
<dbReference type="EMBL" id="HBEF01011450">
    <property type="protein sequence ID" value="CAD8335118.1"/>
    <property type="molecule type" value="Transcribed_RNA"/>
</dbReference>
<accession>A0A7R9ZN51</accession>
<dbReference type="Pfam" id="PF02517">
    <property type="entry name" value="Rce1-like"/>
    <property type="match status" value="1"/>
</dbReference>
<evidence type="ECO:0000313" key="2">
    <source>
        <dbReference type="EMBL" id="CAD8335118.1"/>
    </source>
</evidence>
<sequence>MATQRSVMAVLGTRWKPRTALLASTALGMAAGFGEEMLFRGVLQYELGASFAAVGWTSVLFGLLHAVTPLYAVLATLASLYFGWLYLAADNLVVPILTHGLYDVAALMYAHYTVSKLSPQEQLEIAEWRGPGDPEEKEEKSS</sequence>